<evidence type="ECO:0000256" key="1">
    <source>
        <dbReference type="RuleBase" id="RU365099"/>
    </source>
</evidence>
<organism evidence="2 3">
    <name type="scientific">Pterulicium gracile</name>
    <dbReference type="NCBI Taxonomy" id="1884261"/>
    <lineage>
        <taxon>Eukaryota</taxon>
        <taxon>Fungi</taxon>
        <taxon>Dikarya</taxon>
        <taxon>Basidiomycota</taxon>
        <taxon>Agaricomycotina</taxon>
        <taxon>Agaricomycetes</taxon>
        <taxon>Agaricomycetidae</taxon>
        <taxon>Agaricales</taxon>
        <taxon>Pleurotineae</taxon>
        <taxon>Pterulaceae</taxon>
        <taxon>Pterulicium</taxon>
    </lineage>
</organism>
<dbReference type="Gene3D" id="1.10.1510.10">
    <property type="entry name" value="Uncharacterised protein YqeY/AIM41 PF09424, N-terminal domain"/>
    <property type="match status" value="1"/>
</dbReference>
<dbReference type="Pfam" id="PF09424">
    <property type="entry name" value="YqeY"/>
    <property type="match status" value="1"/>
</dbReference>
<dbReference type="GO" id="GO:0005739">
    <property type="term" value="C:mitochondrion"/>
    <property type="evidence" value="ECO:0007669"/>
    <property type="project" value="UniProtKB-SubCell"/>
</dbReference>
<dbReference type="PANTHER" id="PTHR28055:SF1">
    <property type="entry name" value="ALTERED INHERITANCE OF MITOCHONDRIA PROTEIN 41, MITOCHONDRIAL"/>
    <property type="match status" value="1"/>
</dbReference>
<keyword evidence="3" id="KW-1185">Reference proteome</keyword>
<protein>
    <recommendedName>
        <fullName evidence="1">Altered inheritance of mitochondria protein 41</fullName>
    </recommendedName>
</protein>
<dbReference type="AlphaFoldDB" id="A0A5C3QTW2"/>
<dbReference type="Proteomes" id="UP000305067">
    <property type="component" value="Unassembled WGS sequence"/>
</dbReference>
<dbReference type="InterPro" id="IPR019004">
    <property type="entry name" value="YqeY/Aim41"/>
</dbReference>
<dbReference type="InterPro" id="IPR042184">
    <property type="entry name" value="YqeY/Aim41_N"/>
</dbReference>
<dbReference type="PANTHER" id="PTHR28055">
    <property type="entry name" value="ALTERED INHERITANCE OF MITOCHONDRIA PROTEIN 41, MITOCHONDRIAL"/>
    <property type="match status" value="1"/>
</dbReference>
<comment type="subcellular location">
    <subcellularLocation>
        <location evidence="1">Mitochondrion</location>
    </subcellularLocation>
</comment>
<gene>
    <name evidence="1" type="primary">AIM41</name>
    <name evidence="2" type="ORF">BDV98DRAFT_562969</name>
</gene>
<sequence length="192" mass="21459">MPLRYVCSSLARPAARNSYCLTYRRFFATSNGSTEDLRQTLLTALKTSMKQKNTIASVTLRSVLSDVYSADKNSNDTLVDGKSIQQILRKAVDRRADAARRFTAASRADLAAKEEAEVSILEEFLPAMLPEDELERVLQSIIQNLETPPNSDPRKHLGQVLKTLHAQVDKMRLDHELVKQKAASMLLAKVNS</sequence>
<evidence type="ECO:0000313" key="2">
    <source>
        <dbReference type="EMBL" id="TFL04877.1"/>
    </source>
</evidence>
<dbReference type="GO" id="GO:0016884">
    <property type="term" value="F:carbon-nitrogen ligase activity, with glutamine as amido-N-donor"/>
    <property type="evidence" value="ECO:0007669"/>
    <property type="project" value="UniProtKB-UniRule"/>
</dbReference>
<accession>A0A5C3QTW2</accession>
<keyword evidence="1" id="KW-0496">Mitochondrion</keyword>
<dbReference type="SUPFAM" id="SSF89095">
    <property type="entry name" value="GatB/YqeY motif"/>
    <property type="match status" value="1"/>
</dbReference>
<dbReference type="EMBL" id="ML178818">
    <property type="protein sequence ID" value="TFL04877.1"/>
    <property type="molecule type" value="Genomic_DNA"/>
</dbReference>
<evidence type="ECO:0000313" key="3">
    <source>
        <dbReference type="Proteomes" id="UP000305067"/>
    </source>
</evidence>
<proteinExistence type="inferred from homology"/>
<name>A0A5C3QTW2_9AGAR</name>
<dbReference type="InterPro" id="IPR003789">
    <property type="entry name" value="Asn/Gln_tRNA_amidoTrase-B-like"/>
</dbReference>
<reference evidence="2 3" key="1">
    <citation type="journal article" date="2019" name="Nat. Ecol. Evol.">
        <title>Megaphylogeny resolves global patterns of mushroom evolution.</title>
        <authorList>
            <person name="Varga T."/>
            <person name="Krizsan K."/>
            <person name="Foldi C."/>
            <person name="Dima B."/>
            <person name="Sanchez-Garcia M."/>
            <person name="Sanchez-Ramirez S."/>
            <person name="Szollosi G.J."/>
            <person name="Szarkandi J.G."/>
            <person name="Papp V."/>
            <person name="Albert L."/>
            <person name="Andreopoulos W."/>
            <person name="Angelini C."/>
            <person name="Antonin V."/>
            <person name="Barry K.W."/>
            <person name="Bougher N.L."/>
            <person name="Buchanan P."/>
            <person name="Buyck B."/>
            <person name="Bense V."/>
            <person name="Catcheside P."/>
            <person name="Chovatia M."/>
            <person name="Cooper J."/>
            <person name="Damon W."/>
            <person name="Desjardin D."/>
            <person name="Finy P."/>
            <person name="Geml J."/>
            <person name="Haridas S."/>
            <person name="Hughes K."/>
            <person name="Justo A."/>
            <person name="Karasinski D."/>
            <person name="Kautmanova I."/>
            <person name="Kiss B."/>
            <person name="Kocsube S."/>
            <person name="Kotiranta H."/>
            <person name="LaButti K.M."/>
            <person name="Lechner B.E."/>
            <person name="Liimatainen K."/>
            <person name="Lipzen A."/>
            <person name="Lukacs Z."/>
            <person name="Mihaltcheva S."/>
            <person name="Morgado L.N."/>
            <person name="Niskanen T."/>
            <person name="Noordeloos M.E."/>
            <person name="Ohm R.A."/>
            <person name="Ortiz-Santana B."/>
            <person name="Ovrebo C."/>
            <person name="Racz N."/>
            <person name="Riley R."/>
            <person name="Savchenko A."/>
            <person name="Shiryaev A."/>
            <person name="Soop K."/>
            <person name="Spirin V."/>
            <person name="Szebenyi C."/>
            <person name="Tomsovsky M."/>
            <person name="Tulloss R.E."/>
            <person name="Uehling J."/>
            <person name="Grigoriev I.V."/>
            <person name="Vagvolgyi C."/>
            <person name="Papp T."/>
            <person name="Martin F.M."/>
            <person name="Miettinen O."/>
            <person name="Hibbett D.S."/>
            <person name="Nagy L.G."/>
        </authorList>
    </citation>
    <scope>NUCLEOTIDE SEQUENCE [LARGE SCALE GENOMIC DNA]</scope>
    <source>
        <strain evidence="2 3">CBS 309.79</strain>
    </source>
</reference>
<comment type="similarity">
    <text evidence="1">Belongs to the AIM41 family.</text>
</comment>
<dbReference type="OrthoDB" id="538640at2759"/>
<dbReference type="STRING" id="1884261.A0A5C3QTW2"/>